<evidence type="ECO:0000256" key="1">
    <source>
        <dbReference type="SAM" id="SignalP"/>
    </source>
</evidence>
<dbReference type="AlphaFoldDB" id="A0A5C6AB81"/>
<dbReference type="PROSITE" id="PS51257">
    <property type="entry name" value="PROKAR_LIPOPROTEIN"/>
    <property type="match status" value="1"/>
</dbReference>
<protein>
    <recommendedName>
        <fullName evidence="4">Secreted protein</fullName>
    </recommendedName>
</protein>
<name>A0A5C6AB81_9BACT</name>
<keyword evidence="1" id="KW-0732">Signal</keyword>
<dbReference type="Proteomes" id="UP000316213">
    <property type="component" value="Unassembled WGS sequence"/>
</dbReference>
<accession>A0A5C6AB81</accession>
<keyword evidence="3" id="KW-1185">Reference proteome</keyword>
<evidence type="ECO:0000313" key="2">
    <source>
        <dbReference type="EMBL" id="TWT96311.1"/>
    </source>
</evidence>
<reference evidence="2 3" key="1">
    <citation type="submission" date="2019-02" db="EMBL/GenBank/DDBJ databases">
        <title>Deep-cultivation of Planctomycetes and their phenomic and genomic characterization uncovers novel biology.</title>
        <authorList>
            <person name="Wiegand S."/>
            <person name="Jogler M."/>
            <person name="Boedeker C."/>
            <person name="Pinto D."/>
            <person name="Vollmers J."/>
            <person name="Rivas-Marin E."/>
            <person name="Kohn T."/>
            <person name="Peeters S.H."/>
            <person name="Heuer A."/>
            <person name="Rast P."/>
            <person name="Oberbeckmann S."/>
            <person name="Bunk B."/>
            <person name="Jeske O."/>
            <person name="Meyerdierks A."/>
            <person name="Storesund J.E."/>
            <person name="Kallscheuer N."/>
            <person name="Luecker S."/>
            <person name="Lage O.M."/>
            <person name="Pohl T."/>
            <person name="Merkel B.J."/>
            <person name="Hornburger P."/>
            <person name="Mueller R.-W."/>
            <person name="Bruemmer F."/>
            <person name="Labrenz M."/>
            <person name="Spormann A.M."/>
            <person name="Op Den Camp H."/>
            <person name="Overmann J."/>
            <person name="Amann R."/>
            <person name="Jetten M.S.M."/>
            <person name="Mascher T."/>
            <person name="Medema M.H."/>
            <person name="Devos D.P."/>
            <person name="Kaster A.-K."/>
            <person name="Ovreas L."/>
            <person name="Rohde M."/>
            <person name="Galperin M.Y."/>
            <person name="Jogler C."/>
        </authorList>
    </citation>
    <scope>NUCLEOTIDE SEQUENCE [LARGE SCALE GENOMIC DNA]</scope>
    <source>
        <strain evidence="2 3">Pla100</strain>
    </source>
</reference>
<dbReference type="EMBL" id="SJPM01000005">
    <property type="protein sequence ID" value="TWT96311.1"/>
    <property type="molecule type" value="Genomic_DNA"/>
</dbReference>
<sequence length="56" mass="6041" precursor="true">MKPFCLFLMIFILVVASTGCGNSSEPVVSDQAGLEALIQENEKEGARLREAGLLDE</sequence>
<proteinExistence type="predicted"/>
<organism evidence="2 3">
    <name type="scientific">Neorhodopirellula pilleata</name>
    <dbReference type="NCBI Taxonomy" id="2714738"/>
    <lineage>
        <taxon>Bacteria</taxon>
        <taxon>Pseudomonadati</taxon>
        <taxon>Planctomycetota</taxon>
        <taxon>Planctomycetia</taxon>
        <taxon>Pirellulales</taxon>
        <taxon>Pirellulaceae</taxon>
        <taxon>Neorhodopirellula</taxon>
    </lineage>
</organism>
<evidence type="ECO:0008006" key="4">
    <source>
        <dbReference type="Google" id="ProtNLM"/>
    </source>
</evidence>
<feature type="chain" id="PRO_5022997667" description="Secreted protein" evidence="1">
    <location>
        <begin position="22"/>
        <end position="56"/>
    </location>
</feature>
<gene>
    <name evidence="2" type="ORF">Pla100_27880</name>
</gene>
<evidence type="ECO:0000313" key="3">
    <source>
        <dbReference type="Proteomes" id="UP000316213"/>
    </source>
</evidence>
<feature type="signal peptide" evidence="1">
    <location>
        <begin position="1"/>
        <end position="21"/>
    </location>
</feature>
<comment type="caution">
    <text evidence="2">The sequence shown here is derived from an EMBL/GenBank/DDBJ whole genome shotgun (WGS) entry which is preliminary data.</text>
</comment>